<organism evidence="2 3">
    <name type="scientific">Candidatus Caccoplasma merdipullorum</name>
    <dbReference type="NCBI Taxonomy" id="2840718"/>
    <lineage>
        <taxon>Bacteria</taxon>
        <taxon>Pseudomonadati</taxon>
        <taxon>Bacteroidota</taxon>
        <taxon>Bacteroidia</taxon>
        <taxon>Bacteroidales</taxon>
        <taxon>Bacteroidaceae</taxon>
        <taxon>Bacteroidaceae incertae sedis</taxon>
        <taxon>Candidatus Caccoplasma</taxon>
    </lineage>
</organism>
<dbReference type="AlphaFoldDB" id="A0A9D9E342"/>
<dbReference type="PROSITE" id="PS50042">
    <property type="entry name" value="CNMP_BINDING_3"/>
    <property type="match status" value="1"/>
</dbReference>
<gene>
    <name evidence="2" type="ORF">IAC54_07305</name>
</gene>
<dbReference type="InterPro" id="IPR000595">
    <property type="entry name" value="cNMP-bd_dom"/>
</dbReference>
<reference evidence="2" key="2">
    <citation type="journal article" date="2021" name="PeerJ">
        <title>Extensive microbial diversity within the chicken gut microbiome revealed by metagenomics and culture.</title>
        <authorList>
            <person name="Gilroy R."/>
            <person name="Ravi A."/>
            <person name="Getino M."/>
            <person name="Pursley I."/>
            <person name="Horton D.L."/>
            <person name="Alikhan N.F."/>
            <person name="Baker D."/>
            <person name="Gharbi K."/>
            <person name="Hall N."/>
            <person name="Watson M."/>
            <person name="Adriaenssens E.M."/>
            <person name="Foster-Nyarko E."/>
            <person name="Jarju S."/>
            <person name="Secka A."/>
            <person name="Antonio M."/>
            <person name="Oren A."/>
            <person name="Chaudhuri R.R."/>
            <person name="La Ragione R."/>
            <person name="Hildebrand F."/>
            <person name="Pallen M.J."/>
        </authorList>
    </citation>
    <scope>NUCLEOTIDE SEQUENCE</scope>
    <source>
        <strain evidence="2">G3-4614</strain>
    </source>
</reference>
<comment type="caution">
    <text evidence="2">The sequence shown here is derived from an EMBL/GenBank/DDBJ whole genome shotgun (WGS) entry which is preliminary data.</text>
</comment>
<accession>A0A9D9E342</accession>
<evidence type="ECO:0000259" key="1">
    <source>
        <dbReference type="PROSITE" id="PS50042"/>
    </source>
</evidence>
<name>A0A9D9E342_9BACT</name>
<feature type="domain" description="Cyclic nucleotide-binding" evidence="1">
    <location>
        <begin position="1"/>
        <end position="76"/>
    </location>
</feature>
<sequence length="108" mass="12270">MLQGTTFRSELEDGSYILKQGNDGIGFYLVNPDETRINCNRVYLPQSAIYQSSVFLLDFYGETTSISSERVVDDKPAEKIYYDLNGQRVMNPQKGIYVTNDGEKVIVK</sequence>
<protein>
    <recommendedName>
        <fullName evidence="1">Cyclic nucleotide-binding domain-containing protein</fullName>
    </recommendedName>
</protein>
<evidence type="ECO:0000313" key="2">
    <source>
        <dbReference type="EMBL" id="MBO8438684.1"/>
    </source>
</evidence>
<proteinExistence type="predicted"/>
<dbReference type="EMBL" id="JADIMW010000076">
    <property type="protein sequence ID" value="MBO8438684.1"/>
    <property type="molecule type" value="Genomic_DNA"/>
</dbReference>
<evidence type="ECO:0000313" key="3">
    <source>
        <dbReference type="Proteomes" id="UP000823636"/>
    </source>
</evidence>
<reference evidence="2" key="1">
    <citation type="submission" date="2020-10" db="EMBL/GenBank/DDBJ databases">
        <authorList>
            <person name="Gilroy R."/>
        </authorList>
    </citation>
    <scope>NUCLEOTIDE SEQUENCE</scope>
    <source>
        <strain evidence="2">G3-4614</strain>
    </source>
</reference>
<dbReference type="Proteomes" id="UP000823636">
    <property type="component" value="Unassembled WGS sequence"/>
</dbReference>